<evidence type="ECO:0000259" key="2">
    <source>
        <dbReference type="Pfam" id="PF00535"/>
    </source>
</evidence>
<comment type="similarity">
    <text evidence="1">Belongs to the glycosyltransferase 2 family.</text>
</comment>
<dbReference type="GO" id="GO:0016758">
    <property type="term" value="F:hexosyltransferase activity"/>
    <property type="evidence" value="ECO:0007669"/>
    <property type="project" value="UniProtKB-ARBA"/>
</dbReference>
<dbReference type="OrthoDB" id="7019976at2"/>
<evidence type="ECO:0000256" key="1">
    <source>
        <dbReference type="ARBA" id="ARBA00006739"/>
    </source>
</evidence>
<dbReference type="PANTHER" id="PTHR22916:SF3">
    <property type="entry name" value="UDP-GLCNAC:BETAGAL BETA-1,3-N-ACETYLGLUCOSAMINYLTRANSFERASE-LIKE PROTEIN 1"/>
    <property type="match status" value="1"/>
</dbReference>
<dbReference type="RefSeq" id="WP_119603782.1">
    <property type="nucleotide sequence ID" value="NZ_QXUL01000021.1"/>
</dbReference>
<keyword evidence="3" id="KW-0808">Transferase</keyword>
<dbReference type="PANTHER" id="PTHR22916">
    <property type="entry name" value="GLYCOSYLTRANSFERASE"/>
    <property type="match status" value="1"/>
</dbReference>
<proteinExistence type="inferred from homology"/>
<dbReference type="InterPro" id="IPR029044">
    <property type="entry name" value="Nucleotide-diphossugar_trans"/>
</dbReference>
<evidence type="ECO:0000313" key="3">
    <source>
        <dbReference type="EMBL" id="RIN11361.1"/>
    </source>
</evidence>
<feature type="domain" description="Glycosyltransferase 2-like" evidence="2">
    <location>
        <begin position="5"/>
        <end position="164"/>
    </location>
</feature>
<dbReference type="EMBL" id="QXUL01000021">
    <property type="protein sequence ID" value="RIN11361.1"/>
    <property type="molecule type" value="Genomic_DNA"/>
</dbReference>
<name>A0A418IPM9_STAXY</name>
<gene>
    <name evidence="3" type="ORF">BU097_05235</name>
</gene>
<accession>A0A418IPM9</accession>
<dbReference type="CDD" id="cd00761">
    <property type="entry name" value="Glyco_tranf_GTA_type"/>
    <property type="match status" value="1"/>
</dbReference>
<sequence length="599" mass="69493">MKKLTVIIPTFNNKDEILNRLINSLDKQTMNNNDFDVIFIDDGSSDFSAYKRLKEKTANRPNFYSYRISPSGWSSRPRNKGIDLSDSKYVFFSDDDDSIFPQALERLYNFAEENELDVVNPKVVRSKGWSWGWKEYQGNKIDAQKDGVNSMGPMTVPKLYRKDFLTENNLYFSEGEKIWWEDVMYSCLVYSKQPRIGIYSDYPIYHWREQNASAGFGKDLEHKWKQLNNLAEFFIKNLNKQDCNTMLTHWYNSRVLGAIRKNFHTKKDETKNIEFEKAKAWKDKYVSKEIIANLDTRSQLLDKILEIGSLKLAISYSEIKADVTARSYIKEISFDKDEILFTTEATITNDEASNVKIKGKPKAPKLNLPKDVKKEIPKELTFYHEKDSEDNMYLPALKGRTTRTTWNLSENVKNSEFIFDTSLTGFEVTGKLTFGLKLDNFIQDDIDLHQPYDLATRFSYLDYFSQRAIACDEDFKYTAIINGNTYLIYKNASELISIDLNSTVKNFLDFAKLDTTSRTNDGNYIKIPLKIDHIYGESKTELLASIYNDKFKGFIETTAYLTTYKGEAYLEVHNPEQIEDDSTIDVAIGNKAKRIKLTI</sequence>
<dbReference type="AlphaFoldDB" id="A0A418IPM9"/>
<dbReference type="Proteomes" id="UP000285567">
    <property type="component" value="Unassembled WGS sequence"/>
</dbReference>
<organism evidence="3 4">
    <name type="scientific">Staphylococcus xylosus</name>
    <dbReference type="NCBI Taxonomy" id="1288"/>
    <lineage>
        <taxon>Bacteria</taxon>
        <taxon>Bacillati</taxon>
        <taxon>Bacillota</taxon>
        <taxon>Bacilli</taxon>
        <taxon>Bacillales</taxon>
        <taxon>Staphylococcaceae</taxon>
        <taxon>Staphylococcus</taxon>
    </lineage>
</organism>
<dbReference type="SUPFAM" id="SSF53448">
    <property type="entry name" value="Nucleotide-diphospho-sugar transferases"/>
    <property type="match status" value="1"/>
</dbReference>
<keyword evidence="4" id="KW-1185">Reference proteome</keyword>
<evidence type="ECO:0000313" key="4">
    <source>
        <dbReference type="Proteomes" id="UP000285567"/>
    </source>
</evidence>
<dbReference type="InterPro" id="IPR001173">
    <property type="entry name" value="Glyco_trans_2-like"/>
</dbReference>
<protein>
    <submittedName>
        <fullName evidence="3">Glycosyltransferase family 2 protein</fullName>
    </submittedName>
</protein>
<dbReference type="Pfam" id="PF00535">
    <property type="entry name" value="Glycos_transf_2"/>
    <property type="match status" value="1"/>
</dbReference>
<reference evidence="3 4" key="1">
    <citation type="journal article" date="2016" name="Front. Microbiol.">
        <title>Comprehensive Phylogenetic Analysis of Bovine Non-aureus Staphylococci Species Based on Whole-Genome Sequencing.</title>
        <authorList>
            <person name="Naushad S."/>
            <person name="Barkema H.W."/>
            <person name="Luby C."/>
            <person name="Condas L.A."/>
            <person name="Nobrega D.B."/>
            <person name="Carson D.A."/>
            <person name="De Buck J."/>
        </authorList>
    </citation>
    <scope>NUCLEOTIDE SEQUENCE [LARGE SCALE GENOMIC DNA]</scope>
    <source>
        <strain evidence="3 4">SNUC 102</strain>
    </source>
</reference>
<comment type="caution">
    <text evidence="3">The sequence shown here is derived from an EMBL/GenBank/DDBJ whole genome shotgun (WGS) entry which is preliminary data.</text>
</comment>
<dbReference type="Gene3D" id="3.90.550.10">
    <property type="entry name" value="Spore Coat Polysaccharide Biosynthesis Protein SpsA, Chain A"/>
    <property type="match status" value="1"/>
</dbReference>